<dbReference type="SUPFAM" id="SSF53067">
    <property type="entry name" value="Actin-like ATPase domain"/>
    <property type="match status" value="2"/>
</dbReference>
<dbReference type="PANTHER" id="PTHR12862">
    <property type="entry name" value="BADF TYPE ATPASE DOMAIN-CONTAINING PROTEIN"/>
    <property type="match status" value="1"/>
</dbReference>
<dbReference type="InterPro" id="IPR002731">
    <property type="entry name" value="ATPase_BadF"/>
</dbReference>
<dbReference type="EMBL" id="MN915100">
    <property type="protein sequence ID" value="QIJ96701.1"/>
    <property type="molecule type" value="mRNA"/>
</dbReference>
<feature type="domain" description="ATPase BadF/BadG/BcrA/BcrD type" evidence="6">
    <location>
        <begin position="9"/>
        <end position="308"/>
    </location>
</feature>
<feature type="compositionally biased region" description="Low complexity" evidence="5">
    <location>
        <begin position="369"/>
        <end position="381"/>
    </location>
</feature>
<feature type="compositionally biased region" description="Polar residues" evidence="5">
    <location>
        <begin position="337"/>
        <end position="349"/>
    </location>
</feature>
<dbReference type="Pfam" id="PF01869">
    <property type="entry name" value="BcrAD_BadFG"/>
    <property type="match status" value="1"/>
</dbReference>
<proteinExistence type="evidence at transcript level"/>
<protein>
    <recommendedName>
        <fullName evidence="3">N-acetyl-D-glucosamine kinase</fullName>
        <ecNumber evidence="2">2.7.1.59</ecNumber>
    </recommendedName>
    <alternativeName>
        <fullName evidence="4">GlcNAc kinase</fullName>
    </alternativeName>
</protein>
<accession>A0A6G7S783</accession>
<dbReference type="CDD" id="cd24078">
    <property type="entry name" value="ASKHA_NBD_NAGK_meta"/>
    <property type="match status" value="1"/>
</dbReference>
<dbReference type="GO" id="GO:0045127">
    <property type="term" value="F:N-acetylglucosamine kinase activity"/>
    <property type="evidence" value="ECO:0007669"/>
    <property type="project" value="UniProtKB-EC"/>
</dbReference>
<keyword evidence="7" id="KW-0808">Transferase</keyword>
<evidence type="ECO:0000256" key="2">
    <source>
        <dbReference type="ARBA" id="ARBA00012122"/>
    </source>
</evidence>
<evidence type="ECO:0000259" key="6">
    <source>
        <dbReference type="Pfam" id="PF01869"/>
    </source>
</evidence>
<evidence type="ECO:0000256" key="5">
    <source>
        <dbReference type="SAM" id="MobiDB-lite"/>
    </source>
</evidence>
<dbReference type="InterPro" id="IPR039758">
    <property type="entry name" value="NAGK-like"/>
</dbReference>
<dbReference type="Gene3D" id="3.30.420.40">
    <property type="match status" value="1"/>
</dbReference>
<evidence type="ECO:0000313" key="7">
    <source>
        <dbReference type="EMBL" id="QIJ96701.1"/>
    </source>
</evidence>
<evidence type="ECO:0000256" key="3">
    <source>
        <dbReference type="ARBA" id="ARBA00014974"/>
    </source>
</evidence>
<name>A0A6G7S783_GLYPY</name>
<keyword evidence="7" id="KW-0418">Kinase</keyword>
<organism evidence="7">
    <name type="scientific">Glyphodes pyloalis</name>
    <name type="common">Lesser mulberry snout moth</name>
    <dbReference type="NCBI Taxonomy" id="1242752"/>
    <lineage>
        <taxon>Eukaryota</taxon>
        <taxon>Metazoa</taxon>
        <taxon>Ecdysozoa</taxon>
        <taxon>Arthropoda</taxon>
        <taxon>Hexapoda</taxon>
        <taxon>Insecta</taxon>
        <taxon>Pterygota</taxon>
        <taxon>Neoptera</taxon>
        <taxon>Endopterygota</taxon>
        <taxon>Lepidoptera</taxon>
        <taxon>Glossata</taxon>
        <taxon>Ditrysia</taxon>
        <taxon>Pyraloidea</taxon>
        <taxon>Crambidae</taxon>
        <taxon>Spilomelinae</taxon>
        <taxon>Glyphodes</taxon>
    </lineage>
</organism>
<dbReference type="PANTHER" id="PTHR12862:SF0">
    <property type="entry name" value="N-ACETYL-D-GLUCOSAMINE KINASE"/>
    <property type="match status" value="1"/>
</dbReference>
<dbReference type="AlphaFoldDB" id="A0A6G7S783"/>
<evidence type="ECO:0000256" key="1">
    <source>
        <dbReference type="ARBA" id="ARBA00006198"/>
    </source>
</evidence>
<dbReference type="InterPro" id="IPR043129">
    <property type="entry name" value="ATPase_NBD"/>
</dbReference>
<reference evidence="7" key="1">
    <citation type="submission" date="2020-01" db="EMBL/GenBank/DDBJ databases">
        <authorList>
            <person name="Sheng S."/>
        </authorList>
    </citation>
    <scope>NUCLEOTIDE SEQUENCE</scope>
    <source>
        <tissue evidence="7">Whole body</tissue>
    </source>
</reference>
<comment type="similarity">
    <text evidence="1">Belongs to the eukaryotic-type N-acetylglucosamine kinase family.</text>
</comment>
<evidence type="ECO:0000256" key="4">
    <source>
        <dbReference type="ARBA" id="ARBA00031123"/>
    </source>
</evidence>
<sequence length="381" mass="40424">MTDVMYFGGVEGGATHSNLVICDGTGKVLGTASGLGTNHWTLGIEACADRILDMLHVAKASAGIPKDRPLDSLGLTLSGCEQESSNAELAARVREKDPCCANAIYVASDTAGSLFTGAPDGGMVLIAGTGSNALLRTPDGQQHGCGGWGYLLGDEGSAYWIAHRAVKTVFDDMDGLQAAAHSTHNVWETIKEHFGAETRADLLPHAYKHFDKPQFASMTIKLAKLANKGDRLSQQLFTEAGRALAAHAGALARRAAAPRLRVVCVGSLWHSWPLLQAGVLLELARRKVETELELVRLKVSSAMGAVWLAAKHVGYELPRDDSAFCSVFYTHIPDLHNATNGKRNGTENGNGVEHGKSNGEKHENGVKVNGNGIFNGNDGGH</sequence>
<feature type="region of interest" description="Disordered" evidence="5">
    <location>
        <begin position="337"/>
        <end position="381"/>
    </location>
</feature>
<dbReference type="EC" id="2.7.1.59" evidence="2"/>
<feature type="compositionally biased region" description="Basic and acidic residues" evidence="5">
    <location>
        <begin position="353"/>
        <end position="365"/>
    </location>
</feature>